<name>A0AA45HHT7_9BACT</name>
<dbReference type="SUPFAM" id="SSF51445">
    <property type="entry name" value="(Trans)glycosidases"/>
    <property type="match status" value="1"/>
</dbReference>
<evidence type="ECO:0000313" key="1">
    <source>
        <dbReference type="EMBL" id="PWJ87707.1"/>
    </source>
</evidence>
<dbReference type="Gene3D" id="3.20.20.80">
    <property type="entry name" value="Glycosidases"/>
    <property type="match status" value="1"/>
</dbReference>
<keyword evidence="2" id="KW-1185">Reference proteome</keyword>
<sequence length="331" mass="38953">MVKYGFSYFGNRIPKYVKKDLLDFKKIGFEIVLHTFSENDFLFYKDTMKRIVSDSKELGYEVWLDPWGYGGIFGGEAFSGFLQNNIEESQISNKEERLGSVCLNSEKFRNYMKEWIKSCKAIGADKIFWDEPHFYIFEPYNRYPEEFSCRCDTCKKNFYKIFNYEMPTKFNEDIKTYRNIVINDFLKEMTNFAKGLGIDNIICFVPEEAYETGINNYEQISSLKTISNIGSDPYWYGWNKNVQEFVGKSCNEIKSLSIKYNKDSHMWIQSFKVPEGRENEIEDAVIKIKESGIENILFWGIRGCEHISSISSDNPEKVWNIITQIIKKDKN</sequence>
<dbReference type="InterPro" id="IPR017853">
    <property type="entry name" value="GH"/>
</dbReference>
<dbReference type="Proteomes" id="UP000245921">
    <property type="component" value="Unassembled WGS sequence"/>
</dbReference>
<dbReference type="EMBL" id="QGGI01000022">
    <property type="protein sequence ID" value="PWJ87707.1"/>
    <property type="molecule type" value="Genomic_DNA"/>
</dbReference>
<evidence type="ECO:0000313" key="2">
    <source>
        <dbReference type="Proteomes" id="UP000245921"/>
    </source>
</evidence>
<proteinExistence type="predicted"/>
<protein>
    <submittedName>
        <fullName evidence="1">Uncharacterized protein</fullName>
    </submittedName>
</protein>
<comment type="caution">
    <text evidence="1">The sequence shown here is derived from an EMBL/GenBank/DDBJ whole genome shotgun (WGS) entry which is preliminary data.</text>
</comment>
<accession>A0AA45HHT7</accession>
<reference evidence="1 2" key="1">
    <citation type="submission" date="2018-05" db="EMBL/GenBank/DDBJ databases">
        <title>Genomic Encyclopedia of Type Strains, Phase IV (KMG-IV): sequencing the most valuable type-strain genomes for metagenomic binning, comparative biology and taxonomic classification.</title>
        <authorList>
            <person name="Goeker M."/>
        </authorList>
    </citation>
    <scope>NUCLEOTIDE SEQUENCE [LARGE SCALE GENOMIC DNA]</scope>
    <source>
        <strain evidence="1 2">DSM 24906</strain>
    </source>
</reference>
<dbReference type="RefSeq" id="WP_109606191.1">
    <property type="nucleotide sequence ID" value="NZ_QGGI01000022.1"/>
</dbReference>
<organism evidence="1 2">
    <name type="scientific">Oceanotoga teriensis</name>
    <dbReference type="NCBI Taxonomy" id="515440"/>
    <lineage>
        <taxon>Bacteria</taxon>
        <taxon>Thermotogati</taxon>
        <taxon>Thermotogota</taxon>
        <taxon>Thermotogae</taxon>
        <taxon>Petrotogales</taxon>
        <taxon>Petrotogaceae</taxon>
        <taxon>Oceanotoga</taxon>
    </lineage>
</organism>
<gene>
    <name evidence="1" type="ORF">C7380_12232</name>
</gene>
<dbReference type="AlphaFoldDB" id="A0AA45HHT7"/>